<protein>
    <recommendedName>
        <fullName evidence="6">23S rRNA (guanosine-2'-O-)-methyltransferase RlmB</fullName>
        <ecNumber evidence="6">2.1.1.185</ecNumber>
    </recommendedName>
    <alternativeName>
        <fullName evidence="6">23S rRNA (guanosine2251 2'-O)-methyltransferase</fullName>
    </alternativeName>
    <alternativeName>
        <fullName evidence="6">23S rRNA Gm2251 2'-O-methyltransferase</fullName>
    </alternativeName>
</protein>
<dbReference type="InterPro" id="IPR004441">
    <property type="entry name" value="rRNA_MeTrfase_TrmH"/>
</dbReference>
<keyword evidence="2 6" id="KW-0698">rRNA processing</keyword>
<keyword evidence="4 6" id="KW-0808">Transferase</keyword>
<dbReference type="Gene3D" id="3.40.1280.10">
    <property type="match status" value="1"/>
</dbReference>
<evidence type="ECO:0000256" key="1">
    <source>
        <dbReference type="ARBA" id="ARBA00022490"/>
    </source>
</evidence>
<organism evidence="8 9">
    <name type="scientific">Congregibacter variabilis</name>
    <dbReference type="NCBI Taxonomy" id="3081200"/>
    <lineage>
        <taxon>Bacteria</taxon>
        <taxon>Pseudomonadati</taxon>
        <taxon>Pseudomonadota</taxon>
        <taxon>Gammaproteobacteria</taxon>
        <taxon>Cellvibrionales</taxon>
        <taxon>Halieaceae</taxon>
        <taxon>Congregibacter</taxon>
    </lineage>
</organism>
<dbReference type="CDD" id="cd18103">
    <property type="entry name" value="SpoU-like_RlmB"/>
    <property type="match status" value="1"/>
</dbReference>
<comment type="catalytic activity">
    <reaction evidence="6">
        <text>guanosine(2251) in 23S rRNA + S-adenosyl-L-methionine = 2'-O-methylguanosine(2251) in 23S rRNA + S-adenosyl-L-homocysteine + H(+)</text>
        <dbReference type="Rhea" id="RHEA:24140"/>
        <dbReference type="Rhea" id="RHEA-COMP:10239"/>
        <dbReference type="Rhea" id="RHEA-COMP:10241"/>
        <dbReference type="ChEBI" id="CHEBI:15378"/>
        <dbReference type="ChEBI" id="CHEBI:57856"/>
        <dbReference type="ChEBI" id="CHEBI:59789"/>
        <dbReference type="ChEBI" id="CHEBI:74269"/>
        <dbReference type="ChEBI" id="CHEBI:74445"/>
        <dbReference type="EC" id="2.1.1.185"/>
    </reaction>
</comment>
<dbReference type="SUPFAM" id="SSF75217">
    <property type="entry name" value="alpha/beta knot"/>
    <property type="match status" value="1"/>
</dbReference>
<feature type="binding site" evidence="6">
    <location>
        <position position="222"/>
    </location>
    <ligand>
        <name>S-adenosyl-L-methionine</name>
        <dbReference type="ChEBI" id="CHEBI:59789"/>
    </ligand>
</feature>
<dbReference type="InterPro" id="IPR013123">
    <property type="entry name" value="SpoU_subst-bd"/>
</dbReference>
<evidence type="ECO:0000259" key="7">
    <source>
        <dbReference type="SMART" id="SM00967"/>
    </source>
</evidence>
<dbReference type="InterPro" id="IPR024915">
    <property type="entry name" value="23S_rRNA_MeTrfase_RlmB"/>
</dbReference>
<dbReference type="Proteomes" id="UP001626537">
    <property type="component" value="Chromosome"/>
</dbReference>
<dbReference type="PANTHER" id="PTHR46429:SF1">
    <property type="entry name" value="23S RRNA (GUANOSINE-2'-O-)-METHYLTRANSFERASE RLMB"/>
    <property type="match status" value="1"/>
</dbReference>
<feature type="domain" description="RNA 2-O ribose methyltransferase substrate binding" evidence="7">
    <location>
        <begin position="5"/>
        <end position="80"/>
    </location>
</feature>
<keyword evidence="5 6" id="KW-0949">S-adenosyl-L-methionine</keyword>
<comment type="similarity">
    <text evidence="6">Belongs to the class IV-like SAM-binding methyltransferase superfamily. RNA methyltransferase TrmH family. RlmB subfamily.</text>
</comment>
<keyword evidence="1 6" id="KW-0963">Cytoplasm</keyword>
<evidence type="ECO:0000256" key="5">
    <source>
        <dbReference type="ARBA" id="ARBA00022691"/>
    </source>
</evidence>
<evidence type="ECO:0000256" key="4">
    <source>
        <dbReference type="ARBA" id="ARBA00022679"/>
    </source>
</evidence>
<evidence type="ECO:0000313" key="8">
    <source>
        <dbReference type="EMBL" id="WOJ93147.1"/>
    </source>
</evidence>
<dbReference type="InterPro" id="IPR029026">
    <property type="entry name" value="tRNA_m1G_MTases_N"/>
</dbReference>
<keyword evidence="9" id="KW-1185">Reference proteome</keyword>
<dbReference type="RefSeq" id="WP_407347805.1">
    <property type="nucleotide sequence ID" value="NZ_CP136864.1"/>
</dbReference>
<dbReference type="InterPro" id="IPR029028">
    <property type="entry name" value="Alpha/beta_knot_MTases"/>
</dbReference>
<dbReference type="PANTHER" id="PTHR46429">
    <property type="entry name" value="23S RRNA (GUANOSINE-2'-O-)-METHYLTRANSFERASE RLMB"/>
    <property type="match status" value="1"/>
</dbReference>
<sequence length="257" mass="27166">MALNYAFGLHAVEELLRRQPKSVSRLWVQKGRDDGRMQALLALAATADTPISRLPRVKLDELVSGRHQGVVAELGENTAGQSDLRWSEEQLVLAVTDNPRALILVLDGVTDPHNLGACLRSADAAGVTAVVVPKDNAADITAVVRKVACGATETMPLVRVTNLARSLDALKAAGVWIYGTAGEAGQSIYSTELKGAVALVMGAEGAGMRRLTRERCDFLLSLPMAGSVSSLNVSVATGVCLFEIRRQRLLAEGAGGL</sequence>
<dbReference type="SMART" id="SM00967">
    <property type="entry name" value="SpoU_sub_bind"/>
    <property type="match status" value="1"/>
</dbReference>
<dbReference type="InterPro" id="IPR001537">
    <property type="entry name" value="SpoU_MeTrfase"/>
</dbReference>
<name>A0ABZ0I0W6_9GAMM</name>
<proteinExistence type="inferred from homology"/>
<evidence type="ECO:0000256" key="3">
    <source>
        <dbReference type="ARBA" id="ARBA00022603"/>
    </source>
</evidence>
<reference evidence="8 9" key="1">
    <citation type="submission" date="2023-10" db="EMBL/GenBank/DDBJ databases">
        <title>Two novel species belonging to the OM43/NOR5 clade.</title>
        <authorList>
            <person name="Park M."/>
        </authorList>
    </citation>
    <scope>NUCLEOTIDE SEQUENCE [LARGE SCALE GENOMIC DNA]</scope>
    <source>
        <strain evidence="8 9">IMCC43200</strain>
    </source>
</reference>
<dbReference type="EMBL" id="CP136864">
    <property type="protein sequence ID" value="WOJ93147.1"/>
    <property type="molecule type" value="Genomic_DNA"/>
</dbReference>
<dbReference type="Gene3D" id="3.30.1330.30">
    <property type="match status" value="1"/>
</dbReference>
<evidence type="ECO:0000313" key="9">
    <source>
        <dbReference type="Proteomes" id="UP001626537"/>
    </source>
</evidence>
<dbReference type="InterPro" id="IPR029064">
    <property type="entry name" value="Ribosomal_eL30-like_sf"/>
</dbReference>
<gene>
    <name evidence="6 8" type="primary">rlmB</name>
    <name evidence="8" type="ORF">R0135_15365</name>
</gene>
<dbReference type="Pfam" id="PF08032">
    <property type="entry name" value="SpoU_sub_bind"/>
    <property type="match status" value="1"/>
</dbReference>
<evidence type="ECO:0000256" key="6">
    <source>
        <dbReference type="HAMAP-Rule" id="MF_01887"/>
    </source>
</evidence>
<evidence type="ECO:0000256" key="2">
    <source>
        <dbReference type="ARBA" id="ARBA00022552"/>
    </source>
</evidence>
<dbReference type="Pfam" id="PF00588">
    <property type="entry name" value="SpoU_methylase"/>
    <property type="match status" value="1"/>
</dbReference>
<comment type="subcellular location">
    <subcellularLocation>
        <location evidence="6">Cytoplasm</location>
    </subcellularLocation>
</comment>
<accession>A0ABZ0I0W6</accession>
<comment type="function">
    <text evidence="6">Specifically methylates the ribose of guanosine 2251 in 23S rRNA.</text>
</comment>
<dbReference type="SUPFAM" id="SSF55315">
    <property type="entry name" value="L30e-like"/>
    <property type="match status" value="1"/>
</dbReference>
<dbReference type="EC" id="2.1.1.185" evidence="6"/>
<dbReference type="NCBIfam" id="TIGR00186">
    <property type="entry name" value="rRNA_methyl_3"/>
    <property type="match status" value="1"/>
</dbReference>
<dbReference type="HAMAP" id="MF_01887">
    <property type="entry name" value="23SrRNA_methyltr_B"/>
    <property type="match status" value="1"/>
</dbReference>
<feature type="binding site" evidence="6">
    <location>
        <position position="202"/>
    </location>
    <ligand>
        <name>S-adenosyl-L-methionine</name>
        <dbReference type="ChEBI" id="CHEBI:59789"/>
    </ligand>
</feature>
<keyword evidence="3 6" id="KW-0489">Methyltransferase</keyword>
<feature type="binding site" evidence="6">
    <location>
        <position position="231"/>
    </location>
    <ligand>
        <name>S-adenosyl-L-methionine</name>
        <dbReference type="ChEBI" id="CHEBI:59789"/>
    </ligand>
</feature>